<dbReference type="SUPFAM" id="SSF81321">
    <property type="entry name" value="Family A G protein-coupled receptor-like"/>
    <property type="match status" value="1"/>
</dbReference>
<feature type="transmembrane region" description="Helical" evidence="8">
    <location>
        <begin position="34"/>
        <end position="58"/>
    </location>
</feature>
<proteinExistence type="predicted"/>
<dbReference type="GO" id="GO:0042277">
    <property type="term" value="F:peptide binding"/>
    <property type="evidence" value="ECO:0007669"/>
    <property type="project" value="TreeGrafter"/>
</dbReference>
<feature type="domain" description="G-protein coupled receptors family 1 profile" evidence="9">
    <location>
        <begin position="1"/>
        <end position="58"/>
    </location>
</feature>
<evidence type="ECO:0000256" key="1">
    <source>
        <dbReference type="ARBA" id="ARBA00004651"/>
    </source>
</evidence>
<keyword evidence="11" id="KW-1185">Reference proteome</keyword>
<keyword evidence="3 8" id="KW-0812">Transmembrane</keyword>
<accession>A0A9D4R5T1</accession>
<keyword evidence="2" id="KW-1003">Cell membrane</keyword>
<comment type="caution">
    <text evidence="10">The sequence shown here is derived from an EMBL/GenBank/DDBJ whole genome shotgun (WGS) entry which is preliminary data.</text>
</comment>
<evidence type="ECO:0000313" key="10">
    <source>
        <dbReference type="EMBL" id="KAH3856171.1"/>
    </source>
</evidence>
<evidence type="ECO:0000259" key="9">
    <source>
        <dbReference type="PROSITE" id="PS50262"/>
    </source>
</evidence>
<dbReference type="GO" id="GO:0005886">
    <property type="term" value="C:plasma membrane"/>
    <property type="evidence" value="ECO:0007669"/>
    <property type="project" value="UniProtKB-SubCell"/>
</dbReference>
<organism evidence="10 11">
    <name type="scientific">Dreissena polymorpha</name>
    <name type="common">Zebra mussel</name>
    <name type="synonym">Mytilus polymorpha</name>
    <dbReference type="NCBI Taxonomy" id="45954"/>
    <lineage>
        <taxon>Eukaryota</taxon>
        <taxon>Metazoa</taxon>
        <taxon>Spiralia</taxon>
        <taxon>Lophotrochozoa</taxon>
        <taxon>Mollusca</taxon>
        <taxon>Bivalvia</taxon>
        <taxon>Autobranchia</taxon>
        <taxon>Heteroconchia</taxon>
        <taxon>Euheterodonta</taxon>
        <taxon>Imparidentia</taxon>
        <taxon>Neoheterodontei</taxon>
        <taxon>Myida</taxon>
        <taxon>Dreissenoidea</taxon>
        <taxon>Dreissenidae</taxon>
        <taxon>Dreissena</taxon>
    </lineage>
</organism>
<dbReference type="AlphaFoldDB" id="A0A9D4R5T1"/>
<keyword evidence="5 8" id="KW-0472">Membrane</keyword>
<dbReference type="GO" id="GO:0032870">
    <property type="term" value="P:cellular response to hormone stimulus"/>
    <property type="evidence" value="ECO:0007669"/>
    <property type="project" value="TreeGrafter"/>
</dbReference>
<evidence type="ECO:0000256" key="2">
    <source>
        <dbReference type="ARBA" id="ARBA00022475"/>
    </source>
</evidence>
<evidence type="ECO:0000256" key="4">
    <source>
        <dbReference type="ARBA" id="ARBA00022989"/>
    </source>
</evidence>
<dbReference type="PROSITE" id="PS50262">
    <property type="entry name" value="G_PROTEIN_RECEP_F1_2"/>
    <property type="match status" value="1"/>
</dbReference>
<name>A0A9D4R5T1_DREPO</name>
<dbReference type="Proteomes" id="UP000828390">
    <property type="component" value="Unassembled WGS sequence"/>
</dbReference>
<evidence type="ECO:0000313" key="11">
    <source>
        <dbReference type="Proteomes" id="UP000828390"/>
    </source>
</evidence>
<reference evidence="10" key="1">
    <citation type="journal article" date="2019" name="bioRxiv">
        <title>The Genome of the Zebra Mussel, Dreissena polymorpha: A Resource for Invasive Species Research.</title>
        <authorList>
            <person name="McCartney M.A."/>
            <person name="Auch B."/>
            <person name="Kono T."/>
            <person name="Mallez S."/>
            <person name="Zhang Y."/>
            <person name="Obille A."/>
            <person name="Becker A."/>
            <person name="Abrahante J.E."/>
            <person name="Garbe J."/>
            <person name="Badalamenti J.P."/>
            <person name="Herman A."/>
            <person name="Mangelson H."/>
            <person name="Liachko I."/>
            <person name="Sullivan S."/>
            <person name="Sone E.D."/>
            <person name="Koren S."/>
            <person name="Silverstein K.A.T."/>
            <person name="Beckman K.B."/>
            <person name="Gohl D.M."/>
        </authorList>
    </citation>
    <scope>NUCLEOTIDE SEQUENCE</scope>
    <source>
        <strain evidence="10">Duluth1</strain>
        <tissue evidence="10">Whole animal</tissue>
    </source>
</reference>
<dbReference type="GO" id="GO:0004930">
    <property type="term" value="F:G protein-coupled receptor activity"/>
    <property type="evidence" value="ECO:0007669"/>
    <property type="project" value="InterPro"/>
</dbReference>
<evidence type="ECO:0000256" key="5">
    <source>
        <dbReference type="ARBA" id="ARBA00023136"/>
    </source>
</evidence>
<sequence>MVVVIALTFIASWTPFYLVNIISQLQQDSFLRKSNFIFTMLITHFCGFINSCLNPIIYTAMSQKFRRSFIEIIKRIWYCFTCNASGRSRLRYGVSHRFTSTLHHTLTETDAHHIALQELEKCNGSLRRPKADSKSSSSGTDPELRQLKTDENTLVKKYICKANRTDSQCGDYIDHSINDQHEFKPQRKGILKIKADLAQATSLV</sequence>
<dbReference type="PANTHER" id="PTHR24241">
    <property type="entry name" value="NEUROPEPTIDE RECEPTOR-RELATED G-PROTEIN COUPLED RECEPTOR"/>
    <property type="match status" value="1"/>
</dbReference>
<reference evidence="10" key="2">
    <citation type="submission" date="2020-11" db="EMBL/GenBank/DDBJ databases">
        <authorList>
            <person name="McCartney M.A."/>
            <person name="Auch B."/>
            <person name="Kono T."/>
            <person name="Mallez S."/>
            <person name="Becker A."/>
            <person name="Gohl D.M."/>
            <person name="Silverstein K.A.T."/>
            <person name="Koren S."/>
            <person name="Bechman K.B."/>
            <person name="Herman A."/>
            <person name="Abrahante J.E."/>
            <person name="Garbe J."/>
        </authorList>
    </citation>
    <scope>NUCLEOTIDE SEQUENCE</scope>
    <source>
        <strain evidence="10">Duluth1</strain>
        <tissue evidence="10">Whole animal</tissue>
    </source>
</reference>
<gene>
    <name evidence="10" type="ORF">DPMN_098754</name>
</gene>
<protein>
    <recommendedName>
        <fullName evidence="9">G-protein coupled receptors family 1 profile domain-containing protein</fullName>
    </recommendedName>
</protein>
<evidence type="ECO:0000256" key="3">
    <source>
        <dbReference type="ARBA" id="ARBA00022692"/>
    </source>
</evidence>
<evidence type="ECO:0000256" key="8">
    <source>
        <dbReference type="SAM" id="Phobius"/>
    </source>
</evidence>
<keyword evidence="6" id="KW-0675">Receptor</keyword>
<evidence type="ECO:0000256" key="7">
    <source>
        <dbReference type="SAM" id="MobiDB-lite"/>
    </source>
</evidence>
<keyword evidence="4 8" id="KW-1133">Transmembrane helix</keyword>
<dbReference type="InterPro" id="IPR017452">
    <property type="entry name" value="GPCR_Rhodpsn_7TM"/>
</dbReference>
<dbReference type="EMBL" id="JAIWYP010000003">
    <property type="protein sequence ID" value="KAH3856171.1"/>
    <property type="molecule type" value="Genomic_DNA"/>
</dbReference>
<comment type="subcellular location">
    <subcellularLocation>
        <location evidence="1">Cell membrane</location>
        <topology evidence="1">Multi-pass membrane protein</topology>
    </subcellularLocation>
</comment>
<dbReference type="InterPro" id="IPR000276">
    <property type="entry name" value="GPCR_Rhodpsn"/>
</dbReference>
<feature type="region of interest" description="Disordered" evidence="7">
    <location>
        <begin position="126"/>
        <end position="146"/>
    </location>
</feature>
<dbReference type="Pfam" id="PF00001">
    <property type="entry name" value="7tm_1"/>
    <property type="match status" value="1"/>
</dbReference>
<dbReference type="PANTHER" id="PTHR24241:SF76">
    <property type="entry name" value="NEUROPEPTIDE SIFAMIDE RECEPTOR"/>
    <property type="match status" value="1"/>
</dbReference>
<evidence type="ECO:0000256" key="6">
    <source>
        <dbReference type="ARBA" id="ARBA00023170"/>
    </source>
</evidence>
<dbReference type="Gene3D" id="1.20.1070.10">
    <property type="entry name" value="Rhodopsin 7-helix transmembrane proteins"/>
    <property type="match status" value="1"/>
</dbReference>